<sequence length="762" mass="87433">MGTNGNTIINMNKYQTELTEELMNTLPQEVQEQLLETLTTVEFVKRLISPNRPYARDLPRDEKGRIIVDITNPHIIEDADYFRQPALHFLKYGCYTFLKPNSNPNSEFRRHWDEEKRRCYEGYVRESDGEWVTGFNYWFMNYCPMMVNKLIEGRKKAIRTEAFPFFFEGIYWRFHYLWQAREGGKHAIELAKRGCAKSYSLAAIMSHNLILGESEESNRRVITVLTAYQKEYLKDDKDGTLSKFKPSINFSFANTPFPHLMLKNSPNEMSWQMGYKDEYGVEKGSLNQVLAVSAKDDSEKLRGKRGWILFEEMGSFKGLLSLYDITRKSVEDGDYTFATMYLVGTAAESESDFSSAKTLLYNPDGYNILSIDNVFDRPKQGKPKFGFFFPSYINRAGCYNKDGVSDVVKALIEILIARYKAKYSADPKSVLRVIAEDPITPAEAIIKVKAAYFPITALTERLSQLDQDAHAYDDVYVGKLVQNSNGVEFTPTSDVPIRKFGVENDTPGAIEIFEMPEKDRNEKVPHTRYIIGHDPVDNDQAESSSLSSTFVLDLWTDKIVAEYTGRQSFADDNFEIVRLLCLFYNAKCLYESNKKGIFAYFSKMNCTHLLADTPEFLRDKQLIKYSSFGSNAKGVNASAAINAYANNLIRDWLMKPVTIIQNVDGEDVEVTVYNLNFLRNRALIEELIAFNPEINVDRIRALGMVMLYREDKMVLYQGNPSRDSGEVPKDYLGNDKFFTENYRAVQAPFQKPSKFSTEDAIR</sequence>
<name>A0A385DVK4_BPCA1</name>
<evidence type="ECO:0000313" key="1">
    <source>
        <dbReference type="EMBL" id="AXQ62662.1"/>
    </source>
</evidence>
<keyword evidence="2" id="KW-1185">Reference proteome</keyword>
<reference evidence="1 2" key="1">
    <citation type="submission" date="2018-07" db="EMBL/GenBank/DDBJ databases">
        <title>PhiCrAss001, a member of the most abundant bacteriophage family in the human gut, infects Bacteroides.</title>
        <authorList>
            <person name="Shkoporov A.N."/>
            <person name="Khokhlova E.V."/>
            <person name="Fitzgerald C.B."/>
            <person name="Stockdale S.R."/>
            <person name="Draper L.A."/>
            <person name="Ross R.P."/>
            <person name="Hill C."/>
        </authorList>
    </citation>
    <scope>NUCLEOTIDE SEQUENCE [LARGE SCALE GENOMIC DNA]</scope>
    <source>
        <strain evidence="2">crAss001</strain>
    </source>
</reference>
<accession>A0A385DVK4</accession>
<dbReference type="Gene3D" id="3.30.420.240">
    <property type="match status" value="1"/>
</dbReference>
<protein>
    <submittedName>
        <fullName evidence="1">Large terminase subunit</fullName>
    </submittedName>
</protein>
<gene>
    <name evidence="1" type="ORF">crAss001_19</name>
</gene>
<organismHost>
    <name type="scientific">Bacteroides intestinalis</name>
    <dbReference type="NCBI Taxonomy" id="329854"/>
</organismHost>
<dbReference type="Proteomes" id="UP000262320">
    <property type="component" value="Segment"/>
</dbReference>
<proteinExistence type="predicted"/>
<evidence type="ECO:0000313" key="2">
    <source>
        <dbReference type="Proteomes" id="UP000262320"/>
    </source>
</evidence>
<organism evidence="1 2">
    <name type="scientific">Bacteroides phage crAss001</name>
    <name type="common">Bacteroides phage PhiCrAss001</name>
    <dbReference type="NCBI Taxonomy" id="2301731"/>
    <lineage>
        <taxon>Viruses</taxon>
        <taxon>Duplodnaviria</taxon>
        <taxon>Heunggongvirae</taxon>
        <taxon>Uroviricota</taxon>
        <taxon>Caudoviricetes</taxon>
        <taxon>Crassvirales</taxon>
        <taxon>Steigviridae</taxon>
        <taxon>Asinivirinae</taxon>
        <taxon>Kehishuvirus</taxon>
        <taxon>Kehishuvirus primarius</taxon>
    </lineage>
</organism>
<dbReference type="EMBL" id="MH675552">
    <property type="protein sequence ID" value="AXQ62662.1"/>
    <property type="molecule type" value="Genomic_DNA"/>
</dbReference>